<dbReference type="Proteomes" id="UP000011744">
    <property type="component" value="Unassembled WGS sequence"/>
</dbReference>
<dbReference type="AlphaFoldDB" id="M2ZQ51"/>
<gene>
    <name evidence="1" type="ORF">H261_13274</name>
</gene>
<proteinExistence type="predicted"/>
<name>M2ZQ51_9PROT</name>
<comment type="caution">
    <text evidence="1">The sequence shown here is derived from an EMBL/GenBank/DDBJ whole genome shotgun (WGS) entry which is preliminary data.</text>
</comment>
<evidence type="ECO:0000313" key="1">
    <source>
        <dbReference type="EMBL" id="EME69442.1"/>
    </source>
</evidence>
<sequence length="267" mass="30234">MASRVPPLQWRTLQDIVNHMIATTVMSDGRTMAEVLEHWQNSRDKETALYHRNANNTAEDHELYQTVMEGHDQLLSTAMNKLHRAMIKDAEAGLWFAFGLRHPDTPQEVIPPRYWPFLTLDIEGEIVTGEGMTFRAIRCLRAEDIPLDHPIMEQIRAARHPKAAPCPAAPEVANDAQPVEGESIPQPPVVLYSGTQGRPSSVETLIMPELRRRAGAGCMEPSLARECRYLSEWLRSNHPTAHQIKPVSLENSLRQLHRELKSTPTKH</sequence>
<protein>
    <submittedName>
        <fullName evidence="1">Uncharacterized protein</fullName>
    </submittedName>
</protein>
<organism evidence="1 2">
    <name type="scientific">Paramagnetospirillum caucaseum</name>
    <dbReference type="NCBI Taxonomy" id="1244869"/>
    <lineage>
        <taxon>Bacteria</taxon>
        <taxon>Pseudomonadati</taxon>
        <taxon>Pseudomonadota</taxon>
        <taxon>Alphaproteobacteria</taxon>
        <taxon>Rhodospirillales</taxon>
        <taxon>Magnetospirillaceae</taxon>
        <taxon>Paramagnetospirillum</taxon>
    </lineage>
</organism>
<dbReference type="EMBL" id="AONQ01000034">
    <property type="protein sequence ID" value="EME69442.1"/>
    <property type="molecule type" value="Genomic_DNA"/>
</dbReference>
<keyword evidence="2" id="KW-1185">Reference proteome</keyword>
<evidence type="ECO:0000313" key="2">
    <source>
        <dbReference type="Proteomes" id="UP000011744"/>
    </source>
</evidence>
<dbReference type="STRING" id="1244869.H261_13274"/>
<reference evidence="1 2" key="1">
    <citation type="journal article" date="2014" name="Genome Announc.">
        <title>Draft Genome Sequence of Magnetospirillum sp. Strain SO-1, a Freshwater Magnetotactic Bacterium Isolated from the Ol'khovka River, Russia.</title>
        <authorList>
            <person name="Grouzdev D.S."/>
            <person name="Dziuba M.V."/>
            <person name="Sukhacheva M.S."/>
            <person name="Mardanov A.V."/>
            <person name="Beletskiy A.V."/>
            <person name="Kuznetsov B.B."/>
            <person name="Skryabin K.G."/>
        </authorList>
    </citation>
    <scope>NUCLEOTIDE SEQUENCE [LARGE SCALE GENOMIC DNA]</scope>
    <source>
        <strain evidence="1 2">SO-1</strain>
    </source>
</reference>
<accession>M2ZQ51</accession>